<dbReference type="RefSeq" id="WP_067763432.1">
    <property type="nucleotide sequence ID" value="NZ_JBLZYA010000015.1"/>
</dbReference>
<reference evidence="5" key="1">
    <citation type="submission" date="2016-06" db="EMBL/GenBank/DDBJ databases">
        <authorList>
            <person name="Radolfova-Krizova L."/>
            <person name="Nemec A."/>
        </authorList>
    </citation>
    <scope>NUCLEOTIDE SEQUENCE [LARGE SCALE GENOMIC DNA]</scope>
    <source>
        <strain evidence="5">ANC 4275</strain>
    </source>
</reference>
<proteinExistence type="predicted"/>
<feature type="signal peptide" evidence="3">
    <location>
        <begin position="1"/>
        <end position="18"/>
    </location>
</feature>
<accession>A0A1A7R8M3</accession>
<comment type="caution">
    <text evidence="4">The sequence shown here is derived from an EMBL/GenBank/DDBJ whole genome shotgun (WGS) entry which is preliminary data.</text>
</comment>
<evidence type="ECO:0000256" key="1">
    <source>
        <dbReference type="ARBA" id="ARBA00017922"/>
    </source>
</evidence>
<dbReference type="Proteomes" id="UP000185753">
    <property type="component" value="Unassembled WGS sequence"/>
</dbReference>
<dbReference type="OrthoDB" id="6708084at2"/>
<keyword evidence="5" id="KW-1185">Reference proteome</keyword>
<gene>
    <name evidence="4" type="ORF">A9J31_03005</name>
</gene>
<dbReference type="Pfam" id="PF08139">
    <property type="entry name" value="LPAM_1"/>
    <property type="match status" value="1"/>
</dbReference>
<evidence type="ECO:0000256" key="2">
    <source>
        <dbReference type="ARBA" id="ARBA00022729"/>
    </source>
</evidence>
<name>A0A1A7R8M3_9GAMM</name>
<evidence type="ECO:0000256" key="3">
    <source>
        <dbReference type="SAM" id="SignalP"/>
    </source>
</evidence>
<sequence>MKKIFSIFTIFLALTACSQTPAPDFPGEWKQVPETDSLRKLTISKQGDDYQIKDEFWLNKNNTERTSSAASGIAEYDHEVLKYKDSQQIELKLTDPTHLTLTDKESDAVIQFEKIN</sequence>
<evidence type="ECO:0000313" key="5">
    <source>
        <dbReference type="Proteomes" id="UP000185753"/>
    </source>
</evidence>
<feature type="chain" id="PRO_5008360678" description="Type IV secretion system putative lipoprotein virB7" evidence="3">
    <location>
        <begin position="19"/>
        <end position="116"/>
    </location>
</feature>
<organism evidence="4 5">
    <name type="scientific">Acinetobacter gandensis</name>
    <dbReference type="NCBI Taxonomy" id="1443941"/>
    <lineage>
        <taxon>Bacteria</taxon>
        <taxon>Pseudomonadati</taxon>
        <taxon>Pseudomonadota</taxon>
        <taxon>Gammaproteobacteria</taxon>
        <taxon>Moraxellales</taxon>
        <taxon>Moraxellaceae</taxon>
        <taxon>Acinetobacter</taxon>
    </lineage>
</organism>
<dbReference type="EMBL" id="LZDS01000023">
    <property type="protein sequence ID" value="OBX28610.1"/>
    <property type="molecule type" value="Genomic_DNA"/>
</dbReference>
<dbReference type="PROSITE" id="PS51257">
    <property type="entry name" value="PROKAR_LIPOPROTEIN"/>
    <property type="match status" value="1"/>
</dbReference>
<protein>
    <recommendedName>
        <fullName evidence="1">Type IV secretion system putative lipoprotein virB7</fullName>
    </recommendedName>
</protein>
<dbReference type="InterPro" id="IPR012640">
    <property type="entry name" value="Membr_lipoprot_lipid_attach_CS"/>
</dbReference>
<evidence type="ECO:0000313" key="4">
    <source>
        <dbReference type="EMBL" id="OBX28610.1"/>
    </source>
</evidence>
<keyword evidence="2 3" id="KW-0732">Signal</keyword>
<dbReference type="AlphaFoldDB" id="A0A1A7R8M3"/>